<dbReference type="GO" id="GO:0020037">
    <property type="term" value="F:heme binding"/>
    <property type="evidence" value="ECO:0007669"/>
    <property type="project" value="InterPro"/>
</dbReference>
<dbReference type="Gene3D" id="1.10.630.10">
    <property type="entry name" value="Cytochrome P450"/>
    <property type="match status" value="2"/>
</dbReference>
<dbReference type="InterPro" id="IPR036396">
    <property type="entry name" value="Cyt_P450_sf"/>
</dbReference>
<evidence type="ECO:0000313" key="3">
    <source>
        <dbReference type="RefSeq" id="XP_033569325.1"/>
    </source>
</evidence>
<dbReference type="GO" id="GO:0005506">
    <property type="term" value="F:iron ion binding"/>
    <property type="evidence" value="ECO:0007669"/>
    <property type="project" value="InterPro"/>
</dbReference>
<dbReference type="OrthoDB" id="1470350at2759"/>
<dbReference type="InterPro" id="IPR050121">
    <property type="entry name" value="Cytochrome_P450_monoxygenase"/>
</dbReference>
<reference evidence="3" key="2">
    <citation type="submission" date="2020-04" db="EMBL/GenBank/DDBJ databases">
        <authorList>
            <consortium name="NCBI Genome Project"/>
        </authorList>
    </citation>
    <scope>NUCLEOTIDE SEQUENCE</scope>
    <source>
        <strain evidence="3">CBS 304.34</strain>
    </source>
</reference>
<dbReference type="AlphaFoldDB" id="A0A6A6Y0M1"/>
<dbReference type="PANTHER" id="PTHR24305:SF226">
    <property type="entry name" value="CYTOCHROME P450 MONOOXYGENASE"/>
    <property type="match status" value="1"/>
</dbReference>
<dbReference type="InterPro" id="IPR001128">
    <property type="entry name" value="Cyt_P450"/>
</dbReference>
<dbReference type="PANTHER" id="PTHR24305">
    <property type="entry name" value="CYTOCHROME P450"/>
    <property type="match status" value="1"/>
</dbReference>
<dbReference type="EMBL" id="MU003723">
    <property type="protein sequence ID" value="KAF2802361.1"/>
    <property type="molecule type" value="Genomic_DNA"/>
</dbReference>
<dbReference type="GO" id="GO:0016705">
    <property type="term" value="F:oxidoreductase activity, acting on paired donors, with incorporation or reduction of molecular oxygen"/>
    <property type="evidence" value="ECO:0007669"/>
    <property type="project" value="InterPro"/>
</dbReference>
<dbReference type="Proteomes" id="UP000504636">
    <property type="component" value="Unplaced"/>
</dbReference>
<dbReference type="GO" id="GO:0004497">
    <property type="term" value="F:monooxygenase activity"/>
    <property type="evidence" value="ECO:0007669"/>
    <property type="project" value="InterPro"/>
</dbReference>
<accession>A0A6A6Y0M1</accession>
<reference evidence="3" key="3">
    <citation type="submission" date="2025-04" db="UniProtKB">
        <authorList>
            <consortium name="RefSeq"/>
        </authorList>
    </citation>
    <scope>IDENTIFICATION</scope>
    <source>
        <strain evidence="3">CBS 304.34</strain>
    </source>
</reference>
<dbReference type="RefSeq" id="XP_033569325.1">
    <property type="nucleotide sequence ID" value="XM_033723992.1"/>
</dbReference>
<proteinExistence type="predicted"/>
<evidence type="ECO:0000313" key="1">
    <source>
        <dbReference type="EMBL" id="KAF2802361.1"/>
    </source>
</evidence>
<organism evidence="1">
    <name type="scientific">Mytilinidion resinicola</name>
    <dbReference type="NCBI Taxonomy" id="574789"/>
    <lineage>
        <taxon>Eukaryota</taxon>
        <taxon>Fungi</taxon>
        <taxon>Dikarya</taxon>
        <taxon>Ascomycota</taxon>
        <taxon>Pezizomycotina</taxon>
        <taxon>Dothideomycetes</taxon>
        <taxon>Pleosporomycetidae</taxon>
        <taxon>Mytilinidiales</taxon>
        <taxon>Mytilinidiaceae</taxon>
        <taxon>Mytilinidion</taxon>
    </lineage>
</organism>
<evidence type="ECO:0000313" key="2">
    <source>
        <dbReference type="Proteomes" id="UP000504636"/>
    </source>
</evidence>
<dbReference type="Pfam" id="PF00067">
    <property type="entry name" value="p450"/>
    <property type="match status" value="1"/>
</dbReference>
<protein>
    <submittedName>
        <fullName evidence="1 3">Cytochrome P450</fullName>
    </submittedName>
</protein>
<keyword evidence="2" id="KW-1185">Reference proteome</keyword>
<sequence>MAVCDFIALTVKWAAFAAVLRISDHHNIFNVLDKNVHKHKRKIIGRCISEKSMREFEPIMIQHIDTLIKQLAEWSKQEDSTNMTTYFLMNRGDTFLSMVNGLINRRMERGRHSREDFFSLMLDSKNPETCKDTTIKEFTEDVLFIFPADHEPLVIDSHVIPQGTIVGVNIYCIHHNAKYFPDPFTFKPERWLLDEQTNTSEEAKLVMRTISDAFTLFSGGSRGCAGKSDGLHGI</sequence>
<reference evidence="1 3" key="1">
    <citation type="journal article" date="2020" name="Stud. Mycol.">
        <title>101 Dothideomycetes genomes: a test case for predicting lifestyles and emergence of pathogens.</title>
        <authorList>
            <person name="Haridas S."/>
            <person name="Albert R."/>
            <person name="Binder M."/>
            <person name="Bloem J."/>
            <person name="Labutti K."/>
            <person name="Salamov A."/>
            <person name="Andreopoulos B."/>
            <person name="Baker S."/>
            <person name="Barry K."/>
            <person name="Bills G."/>
            <person name="Bluhm B."/>
            <person name="Cannon C."/>
            <person name="Castanera R."/>
            <person name="Culley D."/>
            <person name="Daum C."/>
            <person name="Ezra D."/>
            <person name="Gonzalez J."/>
            <person name="Henrissat B."/>
            <person name="Kuo A."/>
            <person name="Liang C."/>
            <person name="Lipzen A."/>
            <person name="Lutzoni F."/>
            <person name="Magnuson J."/>
            <person name="Mondo S."/>
            <person name="Nolan M."/>
            <person name="Ohm R."/>
            <person name="Pangilinan J."/>
            <person name="Park H.-J."/>
            <person name="Ramirez L."/>
            <person name="Alfaro M."/>
            <person name="Sun H."/>
            <person name="Tritt A."/>
            <person name="Yoshinaga Y."/>
            <person name="Zwiers L.-H."/>
            <person name="Turgeon B."/>
            <person name="Goodwin S."/>
            <person name="Spatafora J."/>
            <person name="Crous P."/>
            <person name="Grigoriev I."/>
        </authorList>
    </citation>
    <scope>NUCLEOTIDE SEQUENCE</scope>
    <source>
        <strain evidence="1 3">CBS 304.34</strain>
    </source>
</reference>
<dbReference type="GeneID" id="54464885"/>
<dbReference type="SUPFAM" id="SSF48264">
    <property type="entry name" value="Cytochrome P450"/>
    <property type="match status" value="1"/>
</dbReference>
<gene>
    <name evidence="1 3" type="ORF">BDZ99DRAFT_503838</name>
</gene>
<name>A0A6A6Y0M1_9PEZI</name>